<sequence>MLLYTKVAPPKVPKRRSRAGCAFWYVISEIQSLNTPIDETANLSKKKCDEKRPRCARCVEKDLQCTYEAVRPRQRRKKDSSQSGFTQDYGRAGEPTLDNEQWREGTTDRFSESDCLSPTDTKFNDLSPTSFSENALSPVDASPTVYEYDGADDGDQVQEVVRRNSSINVVSQARSLQPDLAMIAPCPVGSPTLEFVLPVFSEFSDRPNRRALVDHFCNVLSHLIVFREESGNPFQQLVLPLSHRSAPIMNAVYALASAHLEYRGIATSEKSLYFHNRAIQGLARLIEQEGKVDKTELLAAIMLLVYYEVLVQRGRTNIVDGHLKGALTIMSSSPGESTPAGLFLERAFRFYDVITALSLGSAPLSTAPAAGCLIPFPPLDAPAVSPLSNVDSLLGMATTLWPIMHRLSNLLSLKNDIENACRENQTSKSAVLRMEFETTSQAIETALTQWEPCLPPNIVVENGVLRGSSGSEEIPEQQRLQSTLHNSLAYRHSAFVYLYRTIYGYSPRREVVQKHAHLALIHCVGTVTHGGPMGALLWPLFVAACEAISTEDRALAQKAFVGIDQRQGMTNIGQAWNIVQEVWKRLDDMKDDFSGVQDSDLWRKISAEMGVSIVFG</sequence>
<feature type="compositionally biased region" description="Basic and acidic residues" evidence="3">
    <location>
        <begin position="100"/>
        <end position="112"/>
    </location>
</feature>
<feature type="region of interest" description="Disordered" evidence="3">
    <location>
        <begin position="71"/>
        <end position="119"/>
    </location>
</feature>
<dbReference type="CDD" id="cd00067">
    <property type="entry name" value="GAL4"/>
    <property type="match status" value="1"/>
</dbReference>
<feature type="domain" description="Zn(2)-C6 fungal-type" evidence="4">
    <location>
        <begin position="44"/>
        <end position="70"/>
    </location>
</feature>
<dbReference type="PANTHER" id="PTHR37534">
    <property type="entry name" value="TRANSCRIPTIONAL ACTIVATOR PROTEIN UGA3"/>
    <property type="match status" value="1"/>
</dbReference>
<dbReference type="CDD" id="cd12148">
    <property type="entry name" value="fungal_TF_MHR"/>
    <property type="match status" value="1"/>
</dbReference>
<comment type="caution">
    <text evidence="5">The sequence shown here is derived from an EMBL/GenBank/DDBJ whole genome shotgun (WGS) entry which is preliminary data.</text>
</comment>
<dbReference type="AlphaFoldDB" id="A0AAX6MU17"/>
<dbReference type="Pfam" id="PF00172">
    <property type="entry name" value="Zn_clus"/>
    <property type="match status" value="1"/>
</dbReference>
<name>A0AAX6MU17_9PEZI</name>
<dbReference type="GO" id="GO:0008270">
    <property type="term" value="F:zinc ion binding"/>
    <property type="evidence" value="ECO:0007669"/>
    <property type="project" value="InterPro"/>
</dbReference>
<gene>
    <name evidence="5" type="ORF">Daesc_003641</name>
</gene>
<dbReference type="InterPro" id="IPR036864">
    <property type="entry name" value="Zn2-C6_fun-type_DNA-bd_sf"/>
</dbReference>
<dbReference type="SUPFAM" id="SSF57701">
    <property type="entry name" value="Zn2/Cys6 DNA-binding domain"/>
    <property type="match status" value="1"/>
</dbReference>
<proteinExistence type="predicted"/>
<reference evidence="5 6" key="1">
    <citation type="journal article" date="2024" name="Front Chem Biol">
        <title>Unveiling the potential of Daldinia eschscholtzii MFLUCC 19-0629 through bioactivity and bioinformatics studies for enhanced sustainable agriculture production.</title>
        <authorList>
            <person name="Brooks S."/>
            <person name="Weaver J.A."/>
            <person name="Klomchit A."/>
            <person name="Alharthi S.A."/>
            <person name="Onlamun T."/>
            <person name="Nurani R."/>
            <person name="Vong T.K."/>
            <person name="Alberti F."/>
            <person name="Greco C."/>
        </authorList>
    </citation>
    <scope>NUCLEOTIDE SEQUENCE [LARGE SCALE GENOMIC DNA]</scope>
    <source>
        <strain evidence="5">MFLUCC 19-0629</strain>
    </source>
</reference>
<dbReference type="Gene3D" id="4.10.240.10">
    <property type="entry name" value="Zn(2)-C6 fungal-type DNA-binding domain"/>
    <property type="match status" value="1"/>
</dbReference>
<dbReference type="PANTHER" id="PTHR37534:SF15">
    <property type="entry name" value="ZN(II)2CYS6 TRANSCRIPTION FACTOR (EUROFUNG)"/>
    <property type="match status" value="1"/>
</dbReference>
<dbReference type="GO" id="GO:0000976">
    <property type="term" value="F:transcription cis-regulatory region binding"/>
    <property type="evidence" value="ECO:0007669"/>
    <property type="project" value="TreeGrafter"/>
</dbReference>
<dbReference type="EMBL" id="JBANMG010000003">
    <property type="protein sequence ID" value="KAK6955994.1"/>
    <property type="molecule type" value="Genomic_DNA"/>
</dbReference>
<keyword evidence="2" id="KW-0539">Nucleus</keyword>
<keyword evidence="6" id="KW-1185">Reference proteome</keyword>
<dbReference type="InterPro" id="IPR001138">
    <property type="entry name" value="Zn2Cys6_DnaBD"/>
</dbReference>
<organism evidence="5 6">
    <name type="scientific">Daldinia eschscholtzii</name>
    <dbReference type="NCBI Taxonomy" id="292717"/>
    <lineage>
        <taxon>Eukaryota</taxon>
        <taxon>Fungi</taxon>
        <taxon>Dikarya</taxon>
        <taxon>Ascomycota</taxon>
        <taxon>Pezizomycotina</taxon>
        <taxon>Sordariomycetes</taxon>
        <taxon>Xylariomycetidae</taxon>
        <taxon>Xylariales</taxon>
        <taxon>Hypoxylaceae</taxon>
        <taxon>Daldinia</taxon>
    </lineage>
</organism>
<evidence type="ECO:0000256" key="1">
    <source>
        <dbReference type="ARBA" id="ARBA00004123"/>
    </source>
</evidence>
<dbReference type="GO" id="GO:0005634">
    <property type="term" value="C:nucleus"/>
    <property type="evidence" value="ECO:0007669"/>
    <property type="project" value="UniProtKB-SubCell"/>
</dbReference>
<dbReference type="InterPro" id="IPR021858">
    <property type="entry name" value="Fun_TF"/>
</dbReference>
<evidence type="ECO:0000256" key="2">
    <source>
        <dbReference type="ARBA" id="ARBA00023242"/>
    </source>
</evidence>
<evidence type="ECO:0000259" key="4">
    <source>
        <dbReference type="Pfam" id="PF00172"/>
    </source>
</evidence>
<evidence type="ECO:0000313" key="6">
    <source>
        <dbReference type="Proteomes" id="UP001369815"/>
    </source>
</evidence>
<evidence type="ECO:0000256" key="3">
    <source>
        <dbReference type="SAM" id="MobiDB-lite"/>
    </source>
</evidence>
<dbReference type="GO" id="GO:0045944">
    <property type="term" value="P:positive regulation of transcription by RNA polymerase II"/>
    <property type="evidence" value="ECO:0007669"/>
    <property type="project" value="TreeGrafter"/>
</dbReference>
<protein>
    <recommendedName>
        <fullName evidence="4">Zn(2)-C6 fungal-type domain-containing protein</fullName>
    </recommendedName>
</protein>
<accession>A0AAX6MU17</accession>
<comment type="subcellular location">
    <subcellularLocation>
        <location evidence="1">Nucleus</location>
    </subcellularLocation>
</comment>
<dbReference type="Pfam" id="PF11951">
    <property type="entry name" value="Fungal_trans_2"/>
    <property type="match status" value="1"/>
</dbReference>
<evidence type="ECO:0000313" key="5">
    <source>
        <dbReference type="EMBL" id="KAK6955994.1"/>
    </source>
</evidence>
<dbReference type="GO" id="GO:0000981">
    <property type="term" value="F:DNA-binding transcription factor activity, RNA polymerase II-specific"/>
    <property type="evidence" value="ECO:0007669"/>
    <property type="project" value="InterPro"/>
</dbReference>
<dbReference type="Proteomes" id="UP001369815">
    <property type="component" value="Unassembled WGS sequence"/>
</dbReference>